<feature type="transmembrane region" description="Helical" evidence="14">
    <location>
        <begin position="695"/>
        <end position="718"/>
    </location>
</feature>
<comment type="similarity">
    <text evidence="2 14">Belongs to the cation transport ATPase (P-type) (TC 3.A.3) family. Type IB subfamily.</text>
</comment>
<dbReference type="GO" id="GO:0005886">
    <property type="term" value="C:plasma membrane"/>
    <property type="evidence" value="ECO:0007669"/>
    <property type="project" value="UniProtKB-SubCell"/>
</dbReference>
<dbReference type="PROSITE" id="PS01047">
    <property type="entry name" value="HMA_1"/>
    <property type="match status" value="1"/>
</dbReference>
<dbReference type="PROSITE" id="PS01229">
    <property type="entry name" value="COF_2"/>
    <property type="match status" value="1"/>
</dbReference>
<keyword evidence="7 14" id="KW-0547">Nucleotide-binding</keyword>
<dbReference type="EC" id="7.2.2.12" evidence="12"/>
<dbReference type="NCBIfam" id="TIGR01494">
    <property type="entry name" value="ATPase_P-type"/>
    <property type="match status" value="1"/>
</dbReference>
<dbReference type="Gene3D" id="3.40.50.1000">
    <property type="entry name" value="HAD superfamily/HAD-like"/>
    <property type="match status" value="1"/>
</dbReference>
<dbReference type="InterPro" id="IPR001757">
    <property type="entry name" value="P_typ_ATPase"/>
</dbReference>
<dbReference type="GO" id="GO:0015086">
    <property type="term" value="F:cadmium ion transmembrane transporter activity"/>
    <property type="evidence" value="ECO:0007669"/>
    <property type="project" value="TreeGrafter"/>
</dbReference>
<proteinExistence type="inferred from homology"/>
<feature type="transmembrane region" description="Helical" evidence="14">
    <location>
        <begin position="358"/>
        <end position="379"/>
    </location>
</feature>
<evidence type="ECO:0000256" key="4">
    <source>
        <dbReference type="ARBA" id="ARBA00022553"/>
    </source>
</evidence>
<feature type="transmembrane region" description="Helical" evidence="14">
    <location>
        <begin position="385"/>
        <end position="413"/>
    </location>
</feature>
<dbReference type="GO" id="GO:0016463">
    <property type="term" value="F:P-type zinc transporter activity"/>
    <property type="evidence" value="ECO:0007669"/>
    <property type="project" value="UniProtKB-EC"/>
</dbReference>
<dbReference type="InterPro" id="IPR023299">
    <property type="entry name" value="ATPase_P-typ_cyto_dom_N"/>
</dbReference>
<dbReference type="NCBIfam" id="TIGR01525">
    <property type="entry name" value="ATPase-IB_hvy"/>
    <property type="match status" value="1"/>
</dbReference>
<dbReference type="InterPro" id="IPR023214">
    <property type="entry name" value="HAD_sf"/>
</dbReference>
<evidence type="ECO:0000256" key="12">
    <source>
        <dbReference type="ARBA" id="ARBA00039097"/>
    </source>
</evidence>
<feature type="transmembrane region" description="Helical" evidence="14">
    <location>
        <begin position="724"/>
        <end position="741"/>
    </location>
</feature>
<evidence type="ECO:0000256" key="14">
    <source>
        <dbReference type="RuleBase" id="RU362081"/>
    </source>
</evidence>
<organism evidence="16 17">
    <name type="scientific">Tranquillimonas alkanivorans</name>
    <dbReference type="NCBI Taxonomy" id="441119"/>
    <lineage>
        <taxon>Bacteria</taxon>
        <taxon>Pseudomonadati</taxon>
        <taxon>Pseudomonadota</taxon>
        <taxon>Alphaproteobacteria</taxon>
        <taxon>Rhodobacterales</taxon>
        <taxon>Roseobacteraceae</taxon>
        <taxon>Tranquillimonas</taxon>
    </lineage>
</organism>
<comment type="catalytic activity">
    <reaction evidence="13">
        <text>Zn(2+)(in) + ATP + H2O = Zn(2+)(out) + ADP + phosphate + H(+)</text>
        <dbReference type="Rhea" id="RHEA:20621"/>
        <dbReference type="ChEBI" id="CHEBI:15377"/>
        <dbReference type="ChEBI" id="CHEBI:15378"/>
        <dbReference type="ChEBI" id="CHEBI:29105"/>
        <dbReference type="ChEBI" id="CHEBI:30616"/>
        <dbReference type="ChEBI" id="CHEBI:43474"/>
        <dbReference type="ChEBI" id="CHEBI:456216"/>
        <dbReference type="EC" id="7.2.2.12"/>
    </reaction>
</comment>
<dbReference type="PANTHER" id="PTHR48085:SF5">
    <property type="entry name" value="CADMIUM_ZINC-TRANSPORTING ATPASE HMA4-RELATED"/>
    <property type="match status" value="1"/>
</dbReference>
<dbReference type="Pfam" id="PF00702">
    <property type="entry name" value="Hydrolase"/>
    <property type="match status" value="1"/>
</dbReference>
<dbReference type="SFLD" id="SFLDG00002">
    <property type="entry name" value="C1.7:_P-type_atpase_like"/>
    <property type="match status" value="1"/>
</dbReference>
<dbReference type="SUPFAM" id="SSF81665">
    <property type="entry name" value="Calcium ATPase, transmembrane domain M"/>
    <property type="match status" value="1"/>
</dbReference>
<feature type="transmembrane region" description="Helical" evidence="14">
    <location>
        <begin position="208"/>
        <end position="226"/>
    </location>
</feature>
<feature type="transmembrane region" description="Helical" evidence="14">
    <location>
        <begin position="184"/>
        <end position="202"/>
    </location>
</feature>
<evidence type="ECO:0000256" key="2">
    <source>
        <dbReference type="ARBA" id="ARBA00006024"/>
    </source>
</evidence>
<dbReference type="InterPro" id="IPR018303">
    <property type="entry name" value="ATPase_P-typ_P_site"/>
</dbReference>
<feature type="domain" description="HMA" evidence="15">
    <location>
        <begin position="7"/>
        <end position="73"/>
    </location>
</feature>
<dbReference type="GO" id="GO:0016887">
    <property type="term" value="F:ATP hydrolysis activity"/>
    <property type="evidence" value="ECO:0007669"/>
    <property type="project" value="InterPro"/>
</dbReference>
<dbReference type="InterPro" id="IPR023298">
    <property type="entry name" value="ATPase_P-typ_TM_dom_sf"/>
</dbReference>
<name>A0A1I5U8Y1_9RHOB</name>
<evidence type="ECO:0000256" key="11">
    <source>
        <dbReference type="ARBA" id="ARBA00023136"/>
    </source>
</evidence>
<sequence length="770" mass="80158">MADSKSRQMEWRVTGMDCGACATKVRGAVERLPGVADVDVAFLAERLRLTLDESRTGSERIEGAVRALGFGIAPKGAAPEKPKGGFILPEGAFPPAETEASAVGADESEAATATTAAAADEPAPAWHATAKGRLVIGTGALLAAAWVVRLAFSVEIAHWAFALATLIGLVPISRRAVAMARVGMPFTIEMLMTIAAAGALVIGAAEEAALVVFLFAVGEMLEGLAANKARDNIRALARFVPKTALVEVGSRTREVPAESLRIGNVVLVRPGDRVPADGEVIEGVSGVDESPVTGESVPSLKEPGADVFAGSINAEAALRVRVSRTAEDNTIARIIRLVEEAESARAPTERFIDRFSRVYMPLVVGMALLVAVVPPLAFGQAWGEWIYRALALLLIGCPCALVISVPASIASALSAGARNGLLMKGGAVIEAAARITRVAFDKTGTLTHGRPRVTDFVTFADTEAELLATAAAVENGASHPVGKAICARAEADGIDTPSASGARAIPGKGAEAVIDGQVATVGSPRLAEEAGMMTEGARARIAALEEEGKTVVAVWRVETLLGLIALRDEPREDAAEAVRQLRSMGIVPVMLTGDNARTATAISRGLDIEHRAGLLPEDKVDEIRRFAREAQVMMVGDGINDAPALAAAHVGVAMGSGTDVALETAHAAILRDRVTDVAGQIRLARAAMVNIRQNVAIALGLKGVFLVSTILGITGLWIAILADTGATVLVTLNALRLLVFRPESETLAIRRSLSATVQGGPQVRLSTEPK</sequence>
<dbReference type="CDD" id="cd00371">
    <property type="entry name" value="HMA"/>
    <property type="match status" value="1"/>
</dbReference>
<dbReference type="InterPro" id="IPR044492">
    <property type="entry name" value="P_typ_ATPase_HD_dom"/>
</dbReference>
<keyword evidence="9" id="KW-1278">Translocase</keyword>
<dbReference type="OrthoDB" id="9807843at2"/>
<evidence type="ECO:0000313" key="17">
    <source>
        <dbReference type="Proteomes" id="UP000199356"/>
    </source>
</evidence>
<dbReference type="Proteomes" id="UP000199356">
    <property type="component" value="Unassembled WGS sequence"/>
</dbReference>
<dbReference type="Gene3D" id="3.40.1110.10">
    <property type="entry name" value="Calcium-transporting ATPase, cytoplasmic domain N"/>
    <property type="match status" value="1"/>
</dbReference>
<dbReference type="NCBIfam" id="TIGR01511">
    <property type="entry name" value="ATPase-IB1_Cu"/>
    <property type="match status" value="1"/>
</dbReference>
<dbReference type="PROSITE" id="PS50846">
    <property type="entry name" value="HMA_2"/>
    <property type="match status" value="1"/>
</dbReference>
<dbReference type="RefSeq" id="WP_093424550.1">
    <property type="nucleotide sequence ID" value="NZ_FOXA01000018.1"/>
</dbReference>
<dbReference type="InterPro" id="IPR017969">
    <property type="entry name" value="Heavy-metal-associated_CS"/>
</dbReference>
<evidence type="ECO:0000256" key="7">
    <source>
        <dbReference type="ARBA" id="ARBA00022741"/>
    </source>
</evidence>
<dbReference type="InterPro" id="IPR059000">
    <property type="entry name" value="ATPase_P-type_domA"/>
</dbReference>
<keyword evidence="6 14" id="KW-0479">Metal-binding</keyword>
<evidence type="ECO:0000256" key="1">
    <source>
        <dbReference type="ARBA" id="ARBA00004651"/>
    </source>
</evidence>
<keyword evidence="8 14" id="KW-0067">ATP-binding</keyword>
<evidence type="ECO:0000256" key="3">
    <source>
        <dbReference type="ARBA" id="ARBA00022475"/>
    </source>
</evidence>
<dbReference type="Pfam" id="PF00122">
    <property type="entry name" value="E1-E2_ATPase"/>
    <property type="match status" value="1"/>
</dbReference>
<keyword evidence="3 14" id="KW-1003">Cell membrane</keyword>
<keyword evidence="17" id="KW-1185">Reference proteome</keyword>
<comment type="subcellular location">
    <subcellularLocation>
        <location evidence="1">Cell membrane</location>
        <topology evidence="1">Multi-pass membrane protein</topology>
    </subcellularLocation>
</comment>
<keyword evidence="11 14" id="KW-0472">Membrane</keyword>
<dbReference type="SFLD" id="SFLDS00003">
    <property type="entry name" value="Haloacid_Dehalogenase"/>
    <property type="match status" value="1"/>
</dbReference>
<dbReference type="InterPro" id="IPR036412">
    <property type="entry name" value="HAD-like_sf"/>
</dbReference>
<dbReference type="NCBIfam" id="TIGR01512">
    <property type="entry name" value="ATPase-IB2_Cd"/>
    <property type="match status" value="1"/>
</dbReference>
<keyword evidence="4" id="KW-0597">Phosphoprotein</keyword>
<evidence type="ECO:0000256" key="10">
    <source>
        <dbReference type="ARBA" id="ARBA00022989"/>
    </source>
</evidence>
<evidence type="ECO:0000259" key="15">
    <source>
        <dbReference type="PROSITE" id="PS50846"/>
    </source>
</evidence>
<protein>
    <recommendedName>
        <fullName evidence="12">P-type Zn(2+) transporter</fullName>
        <ecNumber evidence="12">7.2.2.12</ecNumber>
    </recommendedName>
</protein>
<dbReference type="SFLD" id="SFLDF00027">
    <property type="entry name" value="p-type_atpase"/>
    <property type="match status" value="1"/>
</dbReference>
<dbReference type="SUPFAM" id="SSF55008">
    <property type="entry name" value="HMA, heavy metal-associated domain"/>
    <property type="match status" value="1"/>
</dbReference>
<dbReference type="EMBL" id="FOXA01000018">
    <property type="protein sequence ID" value="SFP91702.1"/>
    <property type="molecule type" value="Genomic_DNA"/>
</dbReference>
<dbReference type="FunFam" id="2.70.150.10:FF:000002">
    <property type="entry name" value="Copper-transporting ATPase 1, putative"/>
    <property type="match status" value="1"/>
</dbReference>
<dbReference type="InterPro" id="IPR008250">
    <property type="entry name" value="ATPase_P-typ_transduc_dom_A_sf"/>
</dbReference>
<feature type="transmembrane region" description="Helical" evidence="14">
    <location>
        <begin position="134"/>
        <end position="152"/>
    </location>
</feature>
<dbReference type="SUPFAM" id="SSF56784">
    <property type="entry name" value="HAD-like"/>
    <property type="match status" value="1"/>
</dbReference>
<dbReference type="AlphaFoldDB" id="A0A1I5U8Y1"/>
<dbReference type="Gene3D" id="2.70.150.10">
    <property type="entry name" value="Calcium-transporting ATPase, cytoplasmic transduction domain A"/>
    <property type="match status" value="1"/>
</dbReference>
<dbReference type="PRINTS" id="PR00119">
    <property type="entry name" value="CATATPASE"/>
</dbReference>
<accession>A0A1I5U8Y1</accession>
<evidence type="ECO:0000256" key="9">
    <source>
        <dbReference type="ARBA" id="ARBA00022967"/>
    </source>
</evidence>
<keyword evidence="5 14" id="KW-0812">Transmembrane</keyword>
<dbReference type="InterPro" id="IPR051014">
    <property type="entry name" value="Cation_Transport_ATPase_IB"/>
</dbReference>
<dbReference type="GO" id="GO:0046872">
    <property type="term" value="F:metal ion binding"/>
    <property type="evidence" value="ECO:0007669"/>
    <property type="project" value="UniProtKB-KW"/>
</dbReference>
<dbReference type="GO" id="GO:0005524">
    <property type="term" value="F:ATP binding"/>
    <property type="evidence" value="ECO:0007669"/>
    <property type="project" value="UniProtKB-UniRule"/>
</dbReference>
<evidence type="ECO:0000256" key="5">
    <source>
        <dbReference type="ARBA" id="ARBA00022692"/>
    </source>
</evidence>
<dbReference type="PANTHER" id="PTHR48085">
    <property type="entry name" value="CADMIUM/ZINC-TRANSPORTING ATPASE HMA2-RELATED"/>
    <property type="match status" value="1"/>
</dbReference>
<evidence type="ECO:0000256" key="6">
    <source>
        <dbReference type="ARBA" id="ARBA00022723"/>
    </source>
</evidence>
<dbReference type="InterPro" id="IPR006121">
    <property type="entry name" value="HMA_dom"/>
</dbReference>
<reference evidence="16 17" key="1">
    <citation type="submission" date="2016-10" db="EMBL/GenBank/DDBJ databases">
        <authorList>
            <person name="de Groot N.N."/>
        </authorList>
    </citation>
    <scope>NUCLEOTIDE SEQUENCE [LARGE SCALE GENOMIC DNA]</scope>
    <source>
        <strain evidence="16 17">DSM 19547</strain>
    </source>
</reference>
<dbReference type="InterPro" id="IPR027256">
    <property type="entry name" value="P-typ_ATPase_IB"/>
</dbReference>
<dbReference type="STRING" id="441119.SAMN04488047_11844"/>
<dbReference type="InterPro" id="IPR036163">
    <property type="entry name" value="HMA_dom_sf"/>
</dbReference>
<dbReference type="PRINTS" id="PR00941">
    <property type="entry name" value="CDATPASE"/>
</dbReference>
<dbReference type="PROSITE" id="PS00154">
    <property type="entry name" value="ATPASE_E1_E2"/>
    <property type="match status" value="1"/>
</dbReference>
<feature type="transmembrane region" description="Helical" evidence="14">
    <location>
        <begin position="158"/>
        <end position="177"/>
    </location>
</feature>
<dbReference type="Gene3D" id="3.30.70.100">
    <property type="match status" value="1"/>
</dbReference>
<gene>
    <name evidence="16" type="ORF">SAMN04488047_11844</name>
</gene>
<evidence type="ECO:0000313" key="16">
    <source>
        <dbReference type="EMBL" id="SFP91702.1"/>
    </source>
</evidence>
<dbReference type="Pfam" id="PF00403">
    <property type="entry name" value="HMA"/>
    <property type="match status" value="1"/>
</dbReference>
<keyword evidence="10 14" id="KW-1133">Transmembrane helix</keyword>
<dbReference type="SUPFAM" id="SSF81653">
    <property type="entry name" value="Calcium ATPase, transduction domain A"/>
    <property type="match status" value="1"/>
</dbReference>
<evidence type="ECO:0000256" key="13">
    <source>
        <dbReference type="ARBA" id="ARBA00047308"/>
    </source>
</evidence>
<evidence type="ECO:0000256" key="8">
    <source>
        <dbReference type="ARBA" id="ARBA00022840"/>
    </source>
</evidence>